<dbReference type="SMART" id="SM00100">
    <property type="entry name" value="cNMP"/>
    <property type="match status" value="2"/>
</dbReference>
<feature type="domain" description="Cyclic nucleotide-binding" evidence="1">
    <location>
        <begin position="273"/>
        <end position="376"/>
    </location>
</feature>
<dbReference type="InterPro" id="IPR000595">
    <property type="entry name" value="cNMP-bd_dom"/>
</dbReference>
<dbReference type="PANTHER" id="PTHR11635">
    <property type="entry name" value="CAMP-DEPENDENT PROTEIN KINASE REGULATORY CHAIN"/>
    <property type="match status" value="1"/>
</dbReference>
<keyword evidence="3" id="KW-1185">Reference proteome</keyword>
<reference evidence="3" key="1">
    <citation type="submission" date="2016-10" db="EMBL/GenBank/DDBJ databases">
        <authorList>
            <person name="Varghese N."/>
            <person name="Submissions S."/>
        </authorList>
    </citation>
    <scope>NUCLEOTIDE SEQUENCE [LARGE SCALE GENOMIC DNA]</scope>
    <source>
        <strain evidence="3">DSM 17044</strain>
    </source>
</reference>
<sequence length="413" mass="44782">MTTDTLQQHRQRGARFIALDHLEAALAEYEKLVAAAPGDGEGRQQVAALLARLGRKAQAVAAYEEAALAWARGGQLLRAIVACKALLALEPGHTRTQRSLAELYGWRLKPGARRPASLKAMAEFELLPEGAGPSEGMPVVPLFSQLGQEPFAAVLEAMEVRTCPARQSVVKEGEPGASMFAVVEGTLEVVRHFQDGAQRQVGTLSEGAFFGELALISEGPRLASVVAASPVVLLEFTRAKLEALVRKHPVVGPVVQAFYRERMVDNLLRSNPAFSLLKPEQKQAVVREFTLKAAAEGEVLLKQGQEGEAFYLLLRGRCTPYHVKPDGQEKAYPELREGSVFGEISLLLGKPVTATVRANTPSVVLRLDRAAFERLILGLPGIRGALMKVGTERLQRTAKLLSGQEIHDGDLRV</sequence>
<dbReference type="Pfam" id="PF00027">
    <property type="entry name" value="cNMP_binding"/>
    <property type="match status" value="2"/>
</dbReference>
<dbReference type="SUPFAM" id="SSF48452">
    <property type="entry name" value="TPR-like"/>
    <property type="match status" value="1"/>
</dbReference>
<dbReference type="SUPFAM" id="SSF51206">
    <property type="entry name" value="cAMP-binding domain-like"/>
    <property type="match status" value="2"/>
</dbReference>
<evidence type="ECO:0000259" key="1">
    <source>
        <dbReference type="PROSITE" id="PS50042"/>
    </source>
</evidence>
<dbReference type="GO" id="GO:0005829">
    <property type="term" value="C:cytosol"/>
    <property type="evidence" value="ECO:0007669"/>
    <property type="project" value="TreeGrafter"/>
</dbReference>
<dbReference type="PANTHER" id="PTHR11635:SF152">
    <property type="entry name" value="CAMP-DEPENDENT PROTEIN KINASE TYPE I REGULATORY SUBUNIT-RELATED"/>
    <property type="match status" value="1"/>
</dbReference>
<dbReference type="InterPro" id="IPR011990">
    <property type="entry name" value="TPR-like_helical_dom_sf"/>
</dbReference>
<organism evidence="2 3">
    <name type="scientific">Stigmatella aurantiaca</name>
    <dbReference type="NCBI Taxonomy" id="41"/>
    <lineage>
        <taxon>Bacteria</taxon>
        <taxon>Pseudomonadati</taxon>
        <taxon>Myxococcota</taxon>
        <taxon>Myxococcia</taxon>
        <taxon>Myxococcales</taxon>
        <taxon>Cystobacterineae</taxon>
        <taxon>Archangiaceae</taxon>
        <taxon>Stigmatella</taxon>
    </lineage>
</organism>
<gene>
    <name evidence="2" type="ORF">SAMN05444354_116100</name>
</gene>
<dbReference type="EMBL" id="FOAP01000016">
    <property type="protein sequence ID" value="SEM41353.1"/>
    <property type="molecule type" value="Genomic_DNA"/>
</dbReference>
<proteinExistence type="predicted"/>
<dbReference type="RefSeq" id="WP_075009281.1">
    <property type="nucleotide sequence ID" value="NZ_FOAP01000016.1"/>
</dbReference>
<dbReference type="InterPro" id="IPR050503">
    <property type="entry name" value="cAMP-dep_PK_reg_su-like"/>
</dbReference>
<dbReference type="InterPro" id="IPR018490">
    <property type="entry name" value="cNMP-bd_dom_sf"/>
</dbReference>
<dbReference type="Gene3D" id="1.25.40.10">
    <property type="entry name" value="Tetratricopeptide repeat domain"/>
    <property type="match status" value="1"/>
</dbReference>
<dbReference type="PRINTS" id="PR00103">
    <property type="entry name" value="CAMPKINASE"/>
</dbReference>
<dbReference type="PROSITE" id="PS50042">
    <property type="entry name" value="CNMP_BINDING_3"/>
    <property type="match status" value="2"/>
</dbReference>
<evidence type="ECO:0000313" key="3">
    <source>
        <dbReference type="Proteomes" id="UP000182719"/>
    </source>
</evidence>
<protein>
    <submittedName>
        <fullName evidence="2">Cyclic nucleotide-binding domain-containing protein</fullName>
    </submittedName>
</protein>
<accession>A0A1H7Y5T8</accession>
<dbReference type="CDD" id="cd00038">
    <property type="entry name" value="CAP_ED"/>
    <property type="match status" value="2"/>
</dbReference>
<feature type="domain" description="Cyclic nucleotide-binding" evidence="1">
    <location>
        <begin position="142"/>
        <end position="245"/>
    </location>
</feature>
<name>A0A1H7Y5T8_STIAU</name>
<evidence type="ECO:0000313" key="2">
    <source>
        <dbReference type="EMBL" id="SEM41353.1"/>
    </source>
</evidence>
<dbReference type="GO" id="GO:0005952">
    <property type="term" value="C:cAMP-dependent protein kinase complex"/>
    <property type="evidence" value="ECO:0007669"/>
    <property type="project" value="InterPro"/>
</dbReference>
<dbReference type="OrthoDB" id="5453547at2"/>
<dbReference type="AlphaFoldDB" id="A0A1H7Y5T8"/>
<dbReference type="Gene3D" id="2.60.120.10">
    <property type="entry name" value="Jelly Rolls"/>
    <property type="match status" value="2"/>
</dbReference>
<dbReference type="InterPro" id="IPR014710">
    <property type="entry name" value="RmlC-like_jellyroll"/>
</dbReference>
<dbReference type="Proteomes" id="UP000182719">
    <property type="component" value="Unassembled WGS sequence"/>
</dbReference>